<dbReference type="InterPro" id="IPR012337">
    <property type="entry name" value="RNaseH-like_sf"/>
</dbReference>
<dbReference type="AlphaFoldDB" id="A0A6G0Z2H1"/>
<evidence type="ECO:0000313" key="2">
    <source>
        <dbReference type="EMBL" id="KAF0764645.1"/>
    </source>
</evidence>
<reference evidence="2 3" key="1">
    <citation type="submission" date="2019-08" db="EMBL/GenBank/DDBJ databases">
        <title>Whole genome of Aphis craccivora.</title>
        <authorList>
            <person name="Voronova N.V."/>
            <person name="Shulinski R.S."/>
            <person name="Bandarenka Y.V."/>
            <person name="Zhorov D.G."/>
            <person name="Warner D."/>
        </authorList>
    </citation>
    <scope>NUCLEOTIDE SEQUENCE [LARGE SCALE GENOMIC DNA]</scope>
    <source>
        <strain evidence="2">180601</strain>
        <tissue evidence="2">Whole Body</tissue>
    </source>
</reference>
<proteinExistence type="predicted"/>
<dbReference type="GO" id="GO:0046983">
    <property type="term" value="F:protein dimerization activity"/>
    <property type="evidence" value="ECO:0007669"/>
    <property type="project" value="InterPro"/>
</dbReference>
<dbReference type="PANTHER" id="PTHR45749:SF21">
    <property type="entry name" value="DUF4371 DOMAIN-CONTAINING PROTEIN"/>
    <property type="match status" value="1"/>
</dbReference>
<organism evidence="2 3">
    <name type="scientific">Aphis craccivora</name>
    <name type="common">Cowpea aphid</name>
    <dbReference type="NCBI Taxonomy" id="307492"/>
    <lineage>
        <taxon>Eukaryota</taxon>
        <taxon>Metazoa</taxon>
        <taxon>Ecdysozoa</taxon>
        <taxon>Arthropoda</taxon>
        <taxon>Hexapoda</taxon>
        <taxon>Insecta</taxon>
        <taxon>Pterygota</taxon>
        <taxon>Neoptera</taxon>
        <taxon>Paraneoptera</taxon>
        <taxon>Hemiptera</taxon>
        <taxon>Sternorrhyncha</taxon>
        <taxon>Aphidomorpha</taxon>
        <taxon>Aphidoidea</taxon>
        <taxon>Aphididae</taxon>
        <taxon>Aphidini</taxon>
        <taxon>Aphis</taxon>
        <taxon>Aphis</taxon>
    </lineage>
</organism>
<evidence type="ECO:0000259" key="1">
    <source>
        <dbReference type="Pfam" id="PF05699"/>
    </source>
</evidence>
<sequence length="125" mass="14583">MPVRKDLLDDLYNGLENPFNQETLNLISAIGRLVELKTEEFDIELLLRKYWLEKLSTSKSFINVNKALKLFTTIPVTSCSCERAFSKLSLVKTKLKSRMLQERLDTMMLIFVEQELASQIKYDDM</sequence>
<dbReference type="PANTHER" id="PTHR45749">
    <property type="match status" value="1"/>
</dbReference>
<evidence type="ECO:0000313" key="3">
    <source>
        <dbReference type="Proteomes" id="UP000478052"/>
    </source>
</evidence>
<comment type="caution">
    <text evidence="2">The sequence shown here is derived from an EMBL/GenBank/DDBJ whole genome shotgun (WGS) entry which is preliminary data.</text>
</comment>
<dbReference type="InterPro" id="IPR008906">
    <property type="entry name" value="HATC_C_dom"/>
</dbReference>
<protein>
    <submittedName>
        <fullName evidence="2">Zinc finger MYM-type protein 1</fullName>
    </submittedName>
</protein>
<name>A0A6G0Z2H1_APHCR</name>
<accession>A0A6G0Z2H1</accession>
<dbReference type="OrthoDB" id="8124016at2759"/>
<keyword evidence="3" id="KW-1185">Reference proteome</keyword>
<dbReference type="EMBL" id="VUJU01001582">
    <property type="protein sequence ID" value="KAF0764645.1"/>
    <property type="molecule type" value="Genomic_DNA"/>
</dbReference>
<dbReference type="Pfam" id="PF05699">
    <property type="entry name" value="Dimer_Tnp_hAT"/>
    <property type="match status" value="1"/>
</dbReference>
<dbReference type="Proteomes" id="UP000478052">
    <property type="component" value="Unassembled WGS sequence"/>
</dbReference>
<gene>
    <name evidence="2" type="ORF">FWK35_00010007</name>
</gene>
<dbReference type="SUPFAM" id="SSF53098">
    <property type="entry name" value="Ribonuclease H-like"/>
    <property type="match status" value="1"/>
</dbReference>
<feature type="domain" description="HAT C-terminal dimerisation" evidence="1">
    <location>
        <begin position="44"/>
        <end position="116"/>
    </location>
</feature>